<protein>
    <recommendedName>
        <fullName evidence="6">RNA-binding protein KhpB</fullName>
    </recommendedName>
    <alternativeName>
        <fullName evidence="6">RNA-binding protein EloR</fullName>
    </alternativeName>
</protein>
<dbReference type="AlphaFoldDB" id="A0A0R1M193"/>
<dbReference type="GO" id="GO:0071555">
    <property type="term" value="P:cell wall organization"/>
    <property type="evidence" value="ECO:0007669"/>
    <property type="project" value="UniProtKB-KW"/>
</dbReference>
<feature type="domain" description="R3H" evidence="8">
    <location>
        <begin position="177"/>
        <end position="243"/>
    </location>
</feature>
<reference evidence="9 10" key="1">
    <citation type="journal article" date="2015" name="Genome Announc.">
        <title>Expanding the biotechnology potential of lactobacilli through comparative genomics of 213 strains and associated genera.</title>
        <authorList>
            <person name="Sun Z."/>
            <person name="Harris H.M."/>
            <person name="McCann A."/>
            <person name="Guo C."/>
            <person name="Argimon S."/>
            <person name="Zhang W."/>
            <person name="Yang X."/>
            <person name="Jeffery I.B."/>
            <person name="Cooney J.C."/>
            <person name="Kagawa T.F."/>
            <person name="Liu W."/>
            <person name="Song Y."/>
            <person name="Salvetti E."/>
            <person name="Wrobel A."/>
            <person name="Rasinkangas P."/>
            <person name="Parkhill J."/>
            <person name="Rea M.C."/>
            <person name="O'Sullivan O."/>
            <person name="Ritari J."/>
            <person name="Douillard F.P."/>
            <person name="Paul Ross R."/>
            <person name="Yang R."/>
            <person name="Briner A.E."/>
            <person name="Felis G.E."/>
            <person name="de Vos W.M."/>
            <person name="Barrangou R."/>
            <person name="Klaenhammer T.R."/>
            <person name="Caufield P.W."/>
            <person name="Cui Y."/>
            <person name="Zhang H."/>
            <person name="O'Toole P.W."/>
        </authorList>
    </citation>
    <scope>NUCLEOTIDE SEQUENCE [LARGE SCALE GENOMIC DNA]</scope>
    <source>
        <strain evidence="9 10">DSM 19910</strain>
    </source>
</reference>
<dbReference type="STRING" id="1423731.FC81_GL001154"/>
<feature type="compositionally biased region" description="Polar residues" evidence="7">
    <location>
        <begin position="57"/>
        <end position="67"/>
    </location>
</feature>
<dbReference type="Pfam" id="PF01424">
    <property type="entry name" value="R3H"/>
    <property type="match status" value="1"/>
</dbReference>
<dbReference type="InterPro" id="IPR032782">
    <property type="entry name" value="KhpB_N"/>
</dbReference>
<dbReference type="NCBIfam" id="NF041568">
    <property type="entry name" value="Jag_EloR"/>
    <property type="match status" value="1"/>
</dbReference>
<accession>A0A0R1M193</accession>
<keyword evidence="2 6" id="KW-0694">RNA-binding</keyword>
<dbReference type="InterPro" id="IPR034079">
    <property type="entry name" value="R3H_KhpB"/>
</dbReference>
<dbReference type="PROSITE" id="PS51061">
    <property type="entry name" value="R3H"/>
    <property type="match status" value="1"/>
</dbReference>
<evidence type="ECO:0000256" key="3">
    <source>
        <dbReference type="ARBA" id="ARBA00022960"/>
    </source>
</evidence>
<dbReference type="Gene3D" id="3.30.1370.50">
    <property type="entry name" value="R3H-like domain"/>
    <property type="match status" value="1"/>
</dbReference>
<gene>
    <name evidence="6" type="primary">khpB</name>
    <name evidence="6" type="synonym">eloR</name>
    <name evidence="9" type="ORF">FC81_GL001154</name>
</gene>
<keyword evidence="10" id="KW-1185">Reference proteome</keyword>
<dbReference type="InterPro" id="IPR015946">
    <property type="entry name" value="KH_dom-like_a/b"/>
</dbReference>
<evidence type="ECO:0000256" key="5">
    <source>
        <dbReference type="ARBA" id="ARBA00023316"/>
    </source>
</evidence>
<proteinExistence type="inferred from homology"/>
<name>A0A0R1M193_9LACO</name>
<dbReference type="InterPro" id="IPR038247">
    <property type="entry name" value="Jag_N_dom_sf"/>
</dbReference>
<dbReference type="Proteomes" id="UP000051621">
    <property type="component" value="Unassembled WGS sequence"/>
</dbReference>
<evidence type="ECO:0000256" key="4">
    <source>
        <dbReference type="ARBA" id="ARBA00023186"/>
    </source>
</evidence>
<evidence type="ECO:0000256" key="1">
    <source>
        <dbReference type="ARBA" id="ARBA00022490"/>
    </source>
</evidence>
<feature type="compositionally biased region" description="Basic and acidic residues" evidence="7">
    <location>
        <begin position="68"/>
        <end position="88"/>
    </location>
</feature>
<sequence length="243" mass="27695">MSKYEGWTISEAIENGLAAMHKGKADVKITVLTTGKKGFLGIGKKQAAVNIELNPEITKNQAQPTDSVQEKVPSEQENKPKEDSLDKKKKMEEKDIIIHQLGYYLADITEKMGIETSITVDQGARYVVYSFNTEQEGALIGKHGRILNALQVLAQNYLTQRNFNKLKLTLDVGEYRRNRQRTLERLAQNIAQDVIMRKETVHLDVMPSFERKIIHASLAHNKHVKTYSRGREPHRYVIIEPVD</sequence>
<keyword evidence="4 6" id="KW-0143">Chaperone</keyword>
<dbReference type="InterPro" id="IPR001374">
    <property type="entry name" value="R3H_dom"/>
</dbReference>
<evidence type="ECO:0000256" key="2">
    <source>
        <dbReference type="ARBA" id="ARBA00022884"/>
    </source>
</evidence>
<comment type="caution">
    <text evidence="9">The sequence shown here is derived from an EMBL/GenBank/DDBJ whole genome shotgun (WGS) entry which is preliminary data.</text>
</comment>
<feature type="region of interest" description="Disordered" evidence="7">
    <location>
        <begin position="55"/>
        <end position="88"/>
    </location>
</feature>
<dbReference type="RefSeq" id="WP_057743861.1">
    <property type="nucleotide sequence ID" value="NZ_AZEF01000022.1"/>
</dbReference>
<dbReference type="PANTHER" id="PTHR35800:SF1">
    <property type="entry name" value="RNA-BINDING PROTEIN KHPB"/>
    <property type="match status" value="1"/>
</dbReference>
<keyword evidence="3 6" id="KW-0133">Cell shape</keyword>
<evidence type="ECO:0000256" key="6">
    <source>
        <dbReference type="HAMAP-Rule" id="MF_00867"/>
    </source>
</evidence>
<evidence type="ECO:0000256" key="7">
    <source>
        <dbReference type="SAM" id="MobiDB-lite"/>
    </source>
</evidence>
<dbReference type="PATRIC" id="fig|1423731.3.peg.1184"/>
<evidence type="ECO:0000259" key="8">
    <source>
        <dbReference type="PROSITE" id="PS51061"/>
    </source>
</evidence>
<dbReference type="CDD" id="cd02414">
    <property type="entry name" value="KH-II_Jag"/>
    <property type="match status" value="1"/>
</dbReference>
<dbReference type="InterPro" id="IPR039247">
    <property type="entry name" value="KhpB"/>
</dbReference>
<dbReference type="Pfam" id="PF14804">
    <property type="entry name" value="Jag_N"/>
    <property type="match status" value="1"/>
</dbReference>
<dbReference type="GO" id="GO:0005737">
    <property type="term" value="C:cytoplasm"/>
    <property type="evidence" value="ECO:0007669"/>
    <property type="project" value="UniProtKB-SubCell"/>
</dbReference>
<dbReference type="SMART" id="SM00393">
    <property type="entry name" value="R3H"/>
    <property type="match status" value="1"/>
</dbReference>
<dbReference type="Gene3D" id="3.30.300.20">
    <property type="match status" value="1"/>
</dbReference>
<comment type="domain">
    <text evidence="6">Has an N-terminal Jag-N domain and 2 RNA-binding domains (KH and R3H).</text>
</comment>
<comment type="function">
    <text evidence="6">A probable RNA chaperone. Forms a complex with KhpA which binds to cellular RNA and controls its expression. Plays a role in peptidoglycan (PG) homeostasis and cell length regulation.</text>
</comment>
<dbReference type="PANTHER" id="PTHR35800">
    <property type="entry name" value="PROTEIN JAG"/>
    <property type="match status" value="1"/>
</dbReference>
<dbReference type="SMART" id="SM01245">
    <property type="entry name" value="Jag_N"/>
    <property type="match status" value="1"/>
</dbReference>
<evidence type="ECO:0000313" key="9">
    <source>
        <dbReference type="EMBL" id="KRL01664.1"/>
    </source>
</evidence>
<comment type="caution">
    <text evidence="6">Lacks conserved residue(s) required for the propagation of feature annotation.</text>
</comment>
<dbReference type="Gene3D" id="3.30.30.80">
    <property type="entry name" value="probable RNA-binding protein from clostridium symbiosum atcc 14940"/>
    <property type="match status" value="1"/>
</dbReference>
<dbReference type="GO" id="GO:0008360">
    <property type="term" value="P:regulation of cell shape"/>
    <property type="evidence" value="ECO:0007669"/>
    <property type="project" value="UniProtKB-KW"/>
</dbReference>
<dbReference type="GO" id="GO:0003723">
    <property type="term" value="F:RNA binding"/>
    <property type="evidence" value="ECO:0007669"/>
    <property type="project" value="UniProtKB-UniRule"/>
</dbReference>
<organism evidence="9 10">
    <name type="scientific">Liquorilactobacillus capillatus DSM 19910</name>
    <dbReference type="NCBI Taxonomy" id="1423731"/>
    <lineage>
        <taxon>Bacteria</taxon>
        <taxon>Bacillati</taxon>
        <taxon>Bacillota</taxon>
        <taxon>Bacilli</taxon>
        <taxon>Lactobacillales</taxon>
        <taxon>Lactobacillaceae</taxon>
        <taxon>Liquorilactobacillus</taxon>
    </lineage>
</organism>
<dbReference type="HAMAP" id="MF_00867">
    <property type="entry name" value="KhpB"/>
    <property type="match status" value="1"/>
</dbReference>
<keyword evidence="5 6" id="KW-0961">Cell wall biogenesis/degradation</keyword>
<dbReference type="GO" id="GO:0009252">
    <property type="term" value="P:peptidoglycan biosynthetic process"/>
    <property type="evidence" value="ECO:0007669"/>
    <property type="project" value="UniProtKB-UniRule"/>
</dbReference>
<comment type="similarity">
    <text evidence="6">Belongs to the KhpB RNA-binding protein family.</text>
</comment>
<dbReference type="InterPro" id="IPR038008">
    <property type="entry name" value="Jag_KH"/>
</dbReference>
<dbReference type="EMBL" id="AZEF01000022">
    <property type="protein sequence ID" value="KRL01664.1"/>
    <property type="molecule type" value="Genomic_DNA"/>
</dbReference>
<dbReference type="SUPFAM" id="SSF82708">
    <property type="entry name" value="R3H domain"/>
    <property type="match status" value="1"/>
</dbReference>
<evidence type="ECO:0000313" key="10">
    <source>
        <dbReference type="Proteomes" id="UP000051621"/>
    </source>
</evidence>
<comment type="subunit">
    <text evidence="6">Forms a complex with KhpA.</text>
</comment>
<keyword evidence="1 6" id="KW-0963">Cytoplasm</keyword>
<dbReference type="CDD" id="cd02644">
    <property type="entry name" value="R3H_jag"/>
    <property type="match status" value="1"/>
</dbReference>
<dbReference type="InterPro" id="IPR036867">
    <property type="entry name" value="R3H_dom_sf"/>
</dbReference>
<dbReference type="Pfam" id="PF13083">
    <property type="entry name" value="KH_KhpA-B"/>
    <property type="match status" value="1"/>
</dbReference>
<comment type="subcellular location">
    <subcellularLocation>
        <location evidence="6">Cytoplasm</location>
    </subcellularLocation>
</comment>